<comment type="caution">
    <text evidence="1">The sequence shown here is derived from an EMBL/GenBank/DDBJ whole genome shotgun (WGS) entry which is preliminary data.</text>
</comment>
<keyword evidence="2" id="KW-1185">Reference proteome</keyword>
<protein>
    <submittedName>
        <fullName evidence="1">Uncharacterized protein</fullName>
    </submittedName>
</protein>
<evidence type="ECO:0000313" key="1">
    <source>
        <dbReference type="EMBL" id="GFR13649.1"/>
    </source>
</evidence>
<evidence type="ECO:0000313" key="2">
    <source>
        <dbReference type="Proteomes" id="UP000887116"/>
    </source>
</evidence>
<sequence>MVKGEGLEPTGVDPARWNDAHFAGLTLRLIFWSDCQVQSSRPWSWSWFFAKRTMSSANVRICLSTSGP</sequence>
<name>A0A8X6GZK9_TRICU</name>
<gene>
    <name evidence="1" type="ORF">TNCT_293121</name>
</gene>
<reference evidence="1" key="1">
    <citation type="submission" date="2020-07" db="EMBL/GenBank/DDBJ databases">
        <title>Multicomponent nature underlies the extraordinary mechanical properties of spider dragline silk.</title>
        <authorList>
            <person name="Kono N."/>
            <person name="Nakamura H."/>
            <person name="Mori M."/>
            <person name="Yoshida Y."/>
            <person name="Ohtoshi R."/>
            <person name="Malay A.D."/>
            <person name="Moran D.A.P."/>
            <person name="Tomita M."/>
            <person name="Numata K."/>
            <person name="Arakawa K."/>
        </authorList>
    </citation>
    <scope>NUCLEOTIDE SEQUENCE</scope>
</reference>
<dbReference type="EMBL" id="BMAO01036878">
    <property type="protein sequence ID" value="GFR13649.1"/>
    <property type="molecule type" value="Genomic_DNA"/>
</dbReference>
<accession>A0A8X6GZK9</accession>
<organism evidence="1 2">
    <name type="scientific">Trichonephila clavata</name>
    <name type="common">Joro spider</name>
    <name type="synonym">Nephila clavata</name>
    <dbReference type="NCBI Taxonomy" id="2740835"/>
    <lineage>
        <taxon>Eukaryota</taxon>
        <taxon>Metazoa</taxon>
        <taxon>Ecdysozoa</taxon>
        <taxon>Arthropoda</taxon>
        <taxon>Chelicerata</taxon>
        <taxon>Arachnida</taxon>
        <taxon>Araneae</taxon>
        <taxon>Araneomorphae</taxon>
        <taxon>Entelegynae</taxon>
        <taxon>Araneoidea</taxon>
        <taxon>Nephilidae</taxon>
        <taxon>Trichonephila</taxon>
    </lineage>
</organism>
<proteinExistence type="predicted"/>
<dbReference type="Proteomes" id="UP000887116">
    <property type="component" value="Unassembled WGS sequence"/>
</dbReference>
<dbReference type="AlphaFoldDB" id="A0A8X6GZK9"/>